<organism evidence="1 2">
    <name type="scientific">Sphaeroforma arctica JP610</name>
    <dbReference type="NCBI Taxonomy" id="667725"/>
    <lineage>
        <taxon>Eukaryota</taxon>
        <taxon>Ichthyosporea</taxon>
        <taxon>Ichthyophonida</taxon>
        <taxon>Sphaeroforma</taxon>
    </lineage>
</organism>
<dbReference type="AlphaFoldDB" id="A0A0L0FW30"/>
<name>A0A0L0FW30_9EUKA</name>
<keyword evidence="2" id="KW-1185">Reference proteome</keyword>
<dbReference type="Proteomes" id="UP000054560">
    <property type="component" value="Unassembled WGS sequence"/>
</dbReference>
<gene>
    <name evidence="1" type="ORF">SARC_07496</name>
</gene>
<proteinExistence type="predicted"/>
<reference evidence="1 2" key="1">
    <citation type="submission" date="2011-02" db="EMBL/GenBank/DDBJ databases">
        <title>The Genome Sequence of Sphaeroforma arctica JP610.</title>
        <authorList>
            <consortium name="The Broad Institute Genome Sequencing Platform"/>
            <person name="Russ C."/>
            <person name="Cuomo C."/>
            <person name="Young S.K."/>
            <person name="Zeng Q."/>
            <person name="Gargeya S."/>
            <person name="Alvarado L."/>
            <person name="Berlin A."/>
            <person name="Chapman S.B."/>
            <person name="Chen Z."/>
            <person name="Freedman E."/>
            <person name="Gellesch M."/>
            <person name="Goldberg J."/>
            <person name="Griggs A."/>
            <person name="Gujja S."/>
            <person name="Heilman E."/>
            <person name="Heiman D."/>
            <person name="Howarth C."/>
            <person name="Mehta T."/>
            <person name="Neiman D."/>
            <person name="Pearson M."/>
            <person name="Roberts A."/>
            <person name="Saif S."/>
            <person name="Shea T."/>
            <person name="Shenoy N."/>
            <person name="Sisk P."/>
            <person name="Stolte C."/>
            <person name="Sykes S."/>
            <person name="White J."/>
            <person name="Yandava C."/>
            <person name="Burger G."/>
            <person name="Gray M.W."/>
            <person name="Holland P.W.H."/>
            <person name="King N."/>
            <person name="Lang F.B.F."/>
            <person name="Roger A.J."/>
            <person name="Ruiz-Trillo I."/>
            <person name="Haas B."/>
            <person name="Nusbaum C."/>
            <person name="Birren B."/>
        </authorList>
    </citation>
    <scope>NUCLEOTIDE SEQUENCE [LARGE SCALE GENOMIC DNA]</scope>
    <source>
        <strain evidence="1 2">JP610</strain>
    </source>
</reference>
<protein>
    <submittedName>
        <fullName evidence="1">Uncharacterized protein</fullName>
    </submittedName>
</protein>
<evidence type="ECO:0000313" key="1">
    <source>
        <dbReference type="EMBL" id="KNC80133.1"/>
    </source>
</evidence>
<accession>A0A0L0FW30</accession>
<evidence type="ECO:0000313" key="2">
    <source>
        <dbReference type="Proteomes" id="UP000054560"/>
    </source>
</evidence>
<dbReference type="RefSeq" id="XP_014154035.1">
    <property type="nucleotide sequence ID" value="XM_014298560.1"/>
</dbReference>
<dbReference type="EMBL" id="KQ242195">
    <property type="protein sequence ID" value="KNC80133.1"/>
    <property type="molecule type" value="Genomic_DNA"/>
</dbReference>
<feature type="non-terminal residue" evidence="1">
    <location>
        <position position="1"/>
    </location>
</feature>
<sequence>WPDETQTVVVVLQETVEFTFPSRSVSNTFTDNLGDYKAGSSSPAYETVFVDSNDASAAVVGSSNVVITTFGTYGLELTVKYYYTRCDSGGCGPYNNVYDECLSDHPDPNEGGSEQCA</sequence>
<dbReference type="GeneID" id="25908000"/>